<dbReference type="EMBL" id="AY308999">
    <property type="protein sequence ID" value="AAP59423.1"/>
    <property type="molecule type" value="Genomic_DNA"/>
</dbReference>
<protein>
    <submittedName>
        <fullName evidence="1">R-phycoerythrin gamma subunit</fullName>
    </submittedName>
</protein>
<sequence length="319" mass="34683">MDSPAFAVTGMFAAAKVGVTSFTGATEPVSTRRRTSGNVTMAVDAFQKKFQTFGKIGVDYSRPKKLASYKRGGFDAASVEYPNAPSFAGKYSIASCGQPSGASKILMKYDEYCAKGMLQVFKRNAVPFGVYTTKCTEGTVAGQAQEKRVFNRTMAFRQAQKPVNVRLAEQYEARRKCFILANGCSREEDQFKSMPVSAATFLAGKHESLGTCFRVVTPSNIAEDYIASGVRMQLVAKSNSTGVYGVGSCMEGFAKGDAEARRVAALAAEYRALQQSPAAVTGQQYESSRMAVKLYAQNCSHEQEQLYKWPATAAAFCRY</sequence>
<evidence type="ECO:0000313" key="1">
    <source>
        <dbReference type="EMBL" id="AAP59423.1"/>
    </source>
</evidence>
<name>Q7XZS8_COROI</name>
<accession>Q7XZS8</accession>
<dbReference type="AlphaFoldDB" id="Q7XZS8"/>
<proteinExistence type="predicted"/>
<dbReference type="SMR" id="Q7XZS8"/>
<organism evidence="1">
    <name type="scientific">Corallina officinalis</name>
    <name type="common">Coral seaweed</name>
    <dbReference type="NCBI Taxonomy" id="35170"/>
    <lineage>
        <taxon>Eukaryota</taxon>
        <taxon>Rhodophyta</taxon>
        <taxon>Florideophyceae</taxon>
        <taxon>Corallinophycidae</taxon>
        <taxon>Corallinales</taxon>
        <taxon>Corallinaceae</taxon>
        <taxon>Corallinoideae</taxon>
        <taxon>Corallina</taxon>
    </lineage>
</organism>
<reference evidence="1" key="1">
    <citation type="submission" date="2003-05" db="EMBL/GenBank/DDBJ databases">
        <title>The full-length DNA sequence of R-phycoerythrin from Corallina officinalis.</title>
        <authorList>
            <person name="Wang S."/>
            <person name="Zhong F.D."/>
            <person name="Wu Z.J."/>
            <person name="Lin Q.Y."/>
            <person name="Xie L.H."/>
        </authorList>
    </citation>
    <scope>NUCLEOTIDE SEQUENCE</scope>
</reference>